<dbReference type="Proteomes" id="UP001642409">
    <property type="component" value="Unassembled WGS sequence"/>
</dbReference>
<name>A0AA86QDU3_9EUKA</name>
<sequence>MLLFLTKILSAPDCTGKNIWNNNTKVCKCSNTYKDPTTNCSTCAKCNYGGTFDNGVCKDCPGRSTTGCCNSCDNPAKDPQTTCTTCLDIYADVNAKKGACYECIKGAEFVKLPASMGGSYVCTQKALVKEGKKISLIVGIIYAVITFIFVVINVLKCIKNKKMMK</sequence>
<keyword evidence="5" id="KW-1185">Reference proteome</keyword>
<dbReference type="EMBL" id="CATOUU010000852">
    <property type="protein sequence ID" value="CAI9954966.1"/>
    <property type="molecule type" value="Genomic_DNA"/>
</dbReference>
<organism evidence="3">
    <name type="scientific">Hexamita inflata</name>
    <dbReference type="NCBI Taxonomy" id="28002"/>
    <lineage>
        <taxon>Eukaryota</taxon>
        <taxon>Metamonada</taxon>
        <taxon>Diplomonadida</taxon>
        <taxon>Hexamitidae</taxon>
        <taxon>Hexamitinae</taxon>
        <taxon>Hexamita</taxon>
    </lineage>
</organism>
<protein>
    <submittedName>
        <fullName evidence="4">Hypothetical_protein</fullName>
    </submittedName>
</protein>
<accession>A0AA86QDU3</accession>
<keyword evidence="1" id="KW-1133">Transmembrane helix</keyword>
<keyword evidence="1" id="KW-0812">Transmembrane</keyword>
<evidence type="ECO:0000313" key="3">
    <source>
        <dbReference type="EMBL" id="CAI9954966.1"/>
    </source>
</evidence>
<evidence type="ECO:0000256" key="2">
    <source>
        <dbReference type="SAM" id="SignalP"/>
    </source>
</evidence>
<reference evidence="4 5" key="2">
    <citation type="submission" date="2024-07" db="EMBL/GenBank/DDBJ databases">
        <authorList>
            <person name="Akdeniz Z."/>
        </authorList>
    </citation>
    <scope>NUCLEOTIDE SEQUENCE [LARGE SCALE GENOMIC DNA]</scope>
</reference>
<gene>
    <name evidence="3" type="ORF">HINF_LOCUS42611</name>
    <name evidence="4" type="ORF">HINF_LOCUS52061</name>
</gene>
<dbReference type="EMBL" id="CAXDID020000257">
    <property type="protein sequence ID" value="CAL6065894.1"/>
    <property type="molecule type" value="Genomic_DNA"/>
</dbReference>
<proteinExistence type="predicted"/>
<dbReference type="AlphaFoldDB" id="A0AA86QDU3"/>
<evidence type="ECO:0000313" key="5">
    <source>
        <dbReference type="Proteomes" id="UP001642409"/>
    </source>
</evidence>
<comment type="caution">
    <text evidence="3">The sequence shown here is derived from an EMBL/GenBank/DDBJ whole genome shotgun (WGS) entry which is preliminary data.</text>
</comment>
<evidence type="ECO:0000256" key="1">
    <source>
        <dbReference type="SAM" id="Phobius"/>
    </source>
</evidence>
<keyword evidence="2" id="KW-0732">Signal</keyword>
<keyword evidence="1" id="KW-0472">Membrane</keyword>
<reference evidence="3" key="1">
    <citation type="submission" date="2023-06" db="EMBL/GenBank/DDBJ databases">
        <authorList>
            <person name="Kurt Z."/>
        </authorList>
    </citation>
    <scope>NUCLEOTIDE SEQUENCE</scope>
</reference>
<feature type="chain" id="PRO_5041667479" evidence="2">
    <location>
        <begin position="17"/>
        <end position="165"/>
    </location>
</feature>
<feature type="transmembrane region" description="Helical" evidence="1">
    <location>
        <begin position="134"/>
        <end position="155"/>
    </location>
</feature>
<evidence type="ECO:0000313" key="4">
    <source>
        <dbReference type="EMBL" id="CAL6065894.1"/>
    </source>
</evidence>
<feature type="signal peptide" evidence="2">
    <location>
        <begin position="1"/>
        <end position="16"/>
    </location>
</feature>